<dbReference type="Gene3D" id="3.40.50.720">
    <property type="entry name" value="NAD(P)-binding Rossmann-like Domain"/>
    <property type="match status" value="1"/>
</dbReference>
<dbReference type="InterPro" id="IPR013149">
    <property type="entry name" value="ADH-like_C"/>
</dbReference>
<dbReference type="PANTHER" id="PTHR43401">
    <property type="entry name" value="L-THREONINE 3-DEHYDROGENASE"/>
    <property type="match status" value="1"/>
</dbReference>
<keyword evidence="1" id="KW-0560">Oxidoreductase</keyword>
<dbReference type="GO" id="GO:0016491">
    <property type="term" value="F:oxidoreductase activity"/>
    <property type="evidence" value="ECO:0007669"/>
    <property type="project" value="UniProtKB-KW"/>
</dbReference>
<dbReference type="InterPro" id="IPR036291">
    <property type="entry name" value="NAD(P)-bd_dom_sf"/>
</dbReference>
<evidence type="ECO:0000313" key="3">
    <source>
        <dbReference type="EMBL" id="ETO29941.1"/>
    </source>
</evidence>
<dbReference type="InterPro" id="IPR011032">
    <property type="entry name" value="GroES-like_sf"/>
</dbReference>
<accession>X6NVB6</accession>
<dbReference type="SUPFAM" id="SSF51735">
    <property type="entry name" value="NAD(P)-binding Rossmann-fold domains"/>
    <property type="match status" value="1"/>
</dbReference>
<organism evidence="3 4">
    <name type="scientific">Reticulomyxa filosa</name>
    <dbReference type="NCBI Taxonomy" id="46433"/>
    <lineage>
        <taxon>Eukaryota</taxon>
        <taxon>Sar</taxon>
        <taxon>Rhizaria</taxon>
        <taxon>Retaria</taxon>
        <taxon>Foraminifera</taxon>
        <taxon>Monothalamids</taxon>
        <taxon>Reticulomyxidae</taxon>
        <taxon>Reticulomyxa</taxon>
    </lineage>
</organism>
<reference evidence="3 4" key="1">
    <citation type="journal article" date="2013" name="Curr. Biol.">
        <title>The Genome of the Foraminiferan Reticulomyxa filosa.</title>
        <authorList>
            <person name="Glockner G."/>
            <person name="Hulsmann N."/>
            <person name="Schleicher M."/>
            <person name="Noegel A.A."/>
            <person name="Eichinger L."/>
            <person name="Gallinger C."/>
            <person name="Pawlowski J."/>
            <person name="Sierra R."/>
            <person name="Euteneuer U."/>
            <person name="Pillet L."/>
            <person name="Moustafa A."/>
            <person name="Platzer M."/>
            <person name="Groth M."/>
            <person name="Szafranski K."/>
            <person name="Schliwa M."/>
        </authorList>
    </citation>
    <scope>NUCLEOTIDE SEQUENCE [LARGE SCALE GENOMIC DNA]</scope>
</reference>
<dbReference type="PANTHER" id="PTHR43401:SF2">
    <property type="entry name" value="L-THREONINE 3-DEHYDROGENASE"/>
    <property type="match status" value="1"/>
</dbReference>
<dbReference type="AlphaFoldDB" id="X6NVB6"/>
<gene>
    <name evidence="3" type="ORF">RFI_07179</name>
</gene>
<dbReference type="Gene3D" id="3.90.180.10">
    <property type="entry name" value="Medium-chain alcohol dehydrogenases, catalytic domain"/>
    <property type="match status" value="2"/>
</dbReference>
<dbReference type="Pfam" id="PF00107">
    <property type="entry name" value="ADH_zinc_N"/>
    <property type="match status" value="1"/>
</dbReference>
<sequence length="274" mass="30935">MAQFGHGKGTIYGGCSEYFIVKEIYCYRLRTNISWKEAALLEPLGVAHNAIEQVETIEGEVGKKKKKEYTVDTIFLNYCCHYCDCKVGERIRIAVAKALGCRKVIASDVLPWKLELAKKMGADELINVQEQDLKTEVMKLTNGIGVQAMIECSGISEVTNMSFSLLRKGGHIVLVGLPKQPLHVENVLKNMYIIHVLQKKKKKKTDVIFKSLQLRTIHGRRIFHTWKEVEKLIAEGKIPTSLVVSHYLPLSEWKKGYDALLSGEACKVLFDPTL</sequence>
<dbReference type="InterPro" id="IPR050129">
    <property type="entry name" value="Zn_alcohol_dh"/>
</dbReference>
<keyword evidence="4" id="KW-1185">Reference proteome</keyword>
<evidence type="ECO:0000259" key="2">
    <source>
        <dbReference type="Pfam" id="PF00107"/>
    </source>
</evidence>
<dbReference type="EMBL" id="ASPP01005760">
    <property type="protein sequence ID" value="ETO29941.1"/>
    <property type="molecule type" value="Genomic_DNA"/>
</dbReference>
<dbReference type="Proteomes" id="UP000023152">
    <property type="component" value="Unassembled WGS sequence"/>
</dbReference>
<feature type="domain" description="Alcohol dehydrogenase-like C-terminal" evidence="2">
    <location>
        <begin position="93"/>
        <end position="234"/>
    </location>
</feature>
<comment type="caution">
    <text evidence="3">The sequence shown here is derived from an EMBL/GenBank/DDBJ whole genome shotgun (WGS) entry which is preliminary data.</text>
</comment>
<proteinExistence type="predicted"/>
<evidence type="ECO:0000256" key="1">
    <source>
        <dbReference type="ARBA" id="ARBA00023002"/>
    </source>
</evidence>
<dbReference type="OrthoDB" id="1879366at2759"/>
<evidence type="ECO:0000313" key="4">
    <source>
        <dbReference type="Proteomes" id="UP000023152"/>
    </source>
</evidence>
<protein>
    <recommendedName>
        <fullName evidence="2">Alcohol dehydrogenase-like C-terminal domain-containing protein</fullName>
    </recommendedName>
</protein>
<name>X6NVB6_RETFI</name>
<dbReference type="SUPFAM" id="SSF50129">
    <property type="entry name" value="GroES-like"/>
    <property type="match status" value="1"/>
</dbReference>